<protein>
    <submittedName>
        <fullName evidence="3">Cytochrome c biogenesis protein CcsA</fullName>
    </submittedName>
</protein>
<keyword evidence="4" id="KW-1185">Reference proteome</keyword>
<feature type="domain" description="Cytochrome c assembly protein" evidence="2">
    <location>
        <begin position="44"/>
        <end position="259"/>
    </location>
</feature>
<dbReference type="Proteomes" id="UP001203338">
    <property type="component" value="Unassembled WGS sequence"/>
</dbReference>
<feature type="transmembrane region" description="Helical" evidence="1">
    <location>
        <begin position="210"/>
        <end position="230"/>
    </location>
</feature>
<dbReference type="Pfam" id="PF01578">
    <property type="entry name" value="Cytochrom_C_asm"/>
    <property type="match status" value="1"/>
</dbReference>
<dbReference type="EMBL" id="JAMFLX010000041">
    <property type="protein sequence ID" value="MCL6272006.1"/>
    <property type="molecule type" value="Genomic_DNA"/>
</dbReference>
<comment type="caution">
    <text evidence="3">The sequence shown here is derived from an EMBL/GenBank/DDBJ whole genome shotgun (WGS) entry which is preliminary data.</text>
</comment>
<keyword evidence="1" id="KW-0472">Membrane</keyword>
<organism evidence="3 4">
    <name type="scientific">Parendozoicomonas callyspongiae</name>
    <dbReference type="NCBI Taxonomy" id="2942213"/>
    <lineage>
        <taxon>Bacteria</taxon>
        <taxon>Pseudomonadati</taxon>
        <taxon>Pseudomonadota</taxon>
        <taxon>Gammaproteobacteria</taxon>
        <taxon>Oceanospirillales</taxon>
        <taxon>Endozoicomonadaceae</taxon>
        <taxon>Parendozoicomonas</taxon>
    </lineage>
</organism>
<evidence type="ECO:0000313" key="3">
    <source>
        <dbReference type="EMBL" id="MCL6272006.1"/>
    </source>
</evidence>
<feature type="transmembrane region" description="Helical" evidence="1">
    <location>
        <begin position="237"/>
        <end position="259"/>
    </location>
</feature>
<sequence length="264" mass="28963">MSVEVPSALAITLYSISAILQWLRVKGRDIPRSYVQLLTLGGVTAQCLSVYHAIHIPAGINLNFFSTGSLSAGMVVLIVLASSLRKPVENLFLGLLPLAIAAIATNMLFSASSVILTNHSAGLVAHIIVSILSYSVMTVAAFQALLLSYQERHLKDHLPVGIIKAFPPMQTMEKLLFEFLWAGLILLTFSLGSGFFYLHDMFAQHIAHKTILGVMAWFLFATLLAGRSLLGWRGRTAIRWTLSGFLLLMLAYFGSRFIIDLVIN</sequence>
<feature type="transmembrane region" description="Helical" evidence="1">
    <location>
        <begin position="6"/>
        <end position="23"/>
    </location>
</feature>
<feature type="transmembrane region" description="Helical" evidence="1">
    <location>
        <begin position="35"/>
        <end position="54"/>
    </location>
</feature>
<reference evidence="3 4" key="1">
    <citation type="submission" date="2022-05" db="EMBL/GenBank/DDBJ databases">
        <authorList>
            <person name="Park J.-S."/>
        </authorList>
    </citation>
    <scope>NUCLEOTIDE SEQUENCE [LARGE SCALE GENOMIC DNA]</scope>
    <source>
        <strain evidence="3 4">2012CJ34-2</strain>
    </source>
</reference>
<accession>A0ABT0PLZ6</accession>
<dbReference type="InterPro" id="IPR052372">
    <property type="entry name" value="YpjD/HemX"/>
</dbReference>
<dbReference type="RefSeq" id="WP_249701682.1">
    <property type="nucleotide sequence ID" value="NZ_JAMFLX010000041.1"/>
</dbReference>
<proteinExistence type="predicted"/>
<feature type="transmembrane region" description="Helical" evidence="1">
    <location>
        <begin position="123"/>
        <end position="147"/>
    </location>
</feature>
<dbReference type="PANTHER" id="PTHR38034">
    <property type="entry name" value="INNER MEMBRANE PROTEIN YPJD"/>
    <property type="match status" value="1"/>
</dbReference>
<evidence type="ECO:0000259" key="2">
    <source>
        <dbReference type="Pfam" id="PF01578"/>
    </source>
</evidence>
<feature type="transmembrane region" description="Helical" evidence="1">
    <location>
        <begin position="60"/>
        <end position="80"/>
    </location>
</feature>
<evidence type="ECO:0000313" key="4">
    <source>
        <dbReference type="Proteomes" id="UP001203338"/>
    </source>
</evidence>
<evidence type="ECO:0000256" key="1">
    <source>
        <dbReference type="SAM" id="Phobius"/>
    </source>
</evidence>
<keyword evidence="1" id="KW-1133">Transmembrane helix</keyword>
<dbReference type="InterPro" id="IPR002541">
    <property type="entry name" value="Cyt_c_assembly"/>
</dbReference>
<gene>
    <name evidence="3" type="primary">ccsA</name>
    <name evidence="3" type="ORF">M3P05_18965</name>
</gene>
<dbReference type="PANTHER" id="PTHR38034:SF1">
    <property type="entry name" value="INNER MEMBRANE PROTEIN YPJD"/>
    <property type="match status" value="1"/>
</dbReference>
<feature type="transmembrane region" description="Helical" evidence="1">
    <location>
        <begin position="92"/>
        <end position="117"/>
    </location>
</feature>
<name>A0ABT0PLZ6_9GAMM</name>
<keyword evidence="1" id="KW-0812">Transmembrane</keyword>
<feature type="transmembrane region" description="Helical" evidence="1">
    <location>
        <begin position="179"/>
        <end position="198"/>
    </location>
</feature>